<comment type="caution">
    <text evidence="1">The sequence shown here is derived from an EMBL/GenBank/DDBJ whole genome shotgun (WGS) entry which is preliminary data.</text>
</comment>
<sequence>MCRDIWGLKKDSIFARKEQKPPALASPGLEIVFQSAFLNSLKLKYWTSVFHLWVVWVRMAWVWCGHSGPFVLRSCLFYVDP</sequence>
<dbReference type="EMBL" id="BPLR01003041">
    <property type="protein sequence ID" value="GIX80518.1"/>
    <property type="molecule type" value="Genomic_DNA"/>
</dbReference>
<accession>A0AAV4N718</accession>
<protein>
    <submittedName>
        <fullName evidence="1">Uncharacterized protein</fullName>
    </submittedName>
</protein>
<reference evidence="1 2" key="1">
    <citation type="submission" date="2021-06" db="EMBL/GenBank/DDBJ databases">
        <title>Caerostris extrusa draft genome.</title>
        <authorList>
            <person name="Kono N."/>
            <person name="Arakawa K."/>
        </authorList>
    </citation>
    <scope>NUCLEOTIDE SEQUENCE [LARGE SCALE GENOMIC DNA]</scope>
</reference>
<evidence type="ECO:0000313" key="1">
    <source>
        <dbReference type="EMBL" id="GIX80518.1"/>
    </source>
</evidence>
<keyword evidence="2" id="KW-1185">Reference proteome</keyword>
<dbReference type="Proteomes" id="UP001054945">
    <property type="component" value="Unassembled WGS sequence"/>
</dbReference>
<dbReference type="AlphaFoldDB" id="A0AAV4N718"/>
<evidence type="ECO:0000313" key="2">
    <source>
        <dbReference type="Proteomes" id="UP001054945"/>
    </source>
</evidence>
<organism evidence="1 2">
    <name type="scientific">Caerostris extrusa</name>
    <name type="common">Bark spider</name>
    <name type="synonym">Caerostris bankana</name>
    <dbReference type="NCBI Taxonomy" id="172846"/>
    <lineage>
        <taxon>Eukaryota</taxon>
        <taxon>Metazoa</taxon>
        <taxon>Ecdysozoa</taxon>
        <taxon>Arthropoda</taxon>
        <taxon>Chelicerata</taxon>
        <taxon>Arachnida</taxon>
        <taxon>Araneae</taxon>
        <taxon>Araneomorphae</taxon>
        <taxon>Entelegynae</taxon>
        <taxon>Araneoidea</taxon>
        <taxon>Araneidae</taxon>
        <taxon>Caerostris</taxon>
    </lineage>
</organism>
<proteinExistence type="predicted"/>
<name>A0AAV4N718_CAEEX</name>
<gene>
    <name evidence="1" type="ORF">CEXT_515771</name>
</gene>